<protein>
    <submittedName>
        <fullName evidence="2">Uncharacterized protein (DUF927 family)</fullName>
    </submittedName>
</protein>
<organism evidence="2 3">
    <name type="scientific">Ammoniphilus resinae</name>
    <dbReference type="NCBI Taxonomy" id="861532"/>
    <lineage>
        <taxon>Bacteria</taxon>
        <taxon>Bacillati</taxon>
        <taxon>Bacillota</taxon>
        <taxon>Bacilli</taxon>
        <taxon>Bacillales</taxon>
        <taxon>Paenibacillaceae</taxon>
        <taxon>Aneurinibacillus group</taxon>
        <taxon>Ammoniphilus</taxon>
    </lineage>
</organism>
<feature type="domain" description="DUF927" evidence="1">
    <location>
        <begin position="55"/>
        <end position="320"/>
    </location>
</feature>
<dbReference type="Proteomes" id="UP001519343">
    <property type="component" value="Unassembled WGS sequence"/>
</dbReference>
<dbReference type="RefSeq" id="WP_209810345.1">
    <property type="nucleotide sequence ID" value="NZ_JAGGKT010000006.1"/>
</dbReference>
<keyword evidence="3" id="KW-1185">Reference proteome</keyword>
<evidence type="ECO:0000313" key="3">
    <source>
        <dbReference type="Proteomes" id="UP001519343"/>
    </source>
</evidence>
<dbReference type="InterPro" id="IPR009270">
    <property type="entry name" value="DUF927"/>
</dbReference>
<name>A0ABS4GPW8_9BACL</name>
<dbReference type="EMBL" id="JAGGKT010000006">
    <property type="protein sequence ID" value="MBP1932286.1"/>
    <property type="molecule type" value="Genomic_DNA"/>
</dbReference>
<accession>A0ABS4GPW8</accession>
<dbReference type="Pfam" id="PF06048">
    <property type="entry name" value="DUF927"/>
    <property type="match status" value="1"/>
</dbReference>
<proteinExistence type="predicted"/>
<reference evidence="2 3" key="1">
    <citation type="submission" date="2021-03" db="EMBL/GenBank/DDBJ databases">
        <title>Genomic Encyclopedia of Type Strains, Phase IV (KMG-IV): sequencing the most valuable type-strain genomes for metagenomic binning, comparative biology and taxonomic classification.</title>
        <authorList>
            <person name="Goeker M."/>
        </authorList>
    </citation>
    <scope>NUCLEOTIDE SEQUENCE [LARGE SCALE GENOMIC DNA]</scope>
    <source>
        <strain evidence="2 3">DSM 24738</strain>
    </source>
</reference>
<evidence type="ECO:0000313" key="2">
    <source>
        <dbReference type="EMBL" id="MBP1932286.1"/>
    </source>
</evidence>
<gene>
    <name evidence="2" type="ORF">J2Z37_002287</name>
</gene>
<comment type="caution">
    <text evidence="2">The sequence shown here is derived from an EMBL/GenBank/DDBJ whole genome shotgun (WGS) entry which is preliminary data.</text>
</comment>
<sequence length="325" mass="35900">MDQNELNQFSEEFFDEDEFEEISPNSNLEGKPSSNEKYTRVGNFIVRGNKLFKEIKNKEGKFVEVEVGYATLVDSIVKSMETGDVSLDLRYFSFGKWEKATIERGKLVKSDLKTFLNLGMDVGGKKADIVFDFIDKHEKMAPKTYTHSKLGWHIHDGQLIFRLSQALQQGQAPFSEYKGPLQIAPKGSYKDWIDAINQHVIGHTPMELILAASFAAPIVGLLNVTEIAESDSLLLNIVGNSTTGKTTAAVVAASVFGSPSITHNGLIQSFNGTSNALQSIISGNLGVVLIFDETSMNMLGNKAFTSLIYKLAQNKEKARLNCECQ</sequence>
<evidence type="ECO:0000259" key="1">
    <source>
        <dbReference type="Pfam" id="PF06048"/>
    </source>
</evidence>